<dbReference type="PANTHER" id="PTHR46496">
    <property type="match status" value="1"/>
</dbReference>
<dbReference type="PRINTS" id="PR00420">
    <property type="entry name" value="RNGMNOXGNASE"/>
</dbReference>
<feature type="domain" description="FAD-binding" evidence="5">
    <location>
        <begin position="3"/>
        <end position="330"/>
    </location>
</feature>
<dbReference type="NCBIfam" id="NF005243">
    <property type="entry name" value="PRK06753.1"/>
    <property type="match status" value="1"/>
</dbReference>
<evidence type="ECO:0000256" key="4">
    <source>
        <dbReference type="ARBA" id="ARBA00023002"/>
    </source>
</evidence>
<dbReference type="Pfam" id="PF01494">
    <property type="entry name" value="FAD_binding_3"/>
    <property type="match status" value="1"/>
</dbReference>
<proteinExistence type="predicted"/>
<evidence type="ECO:0000313" key="6">
    <source>
        <dbReference type="EMBL" id="PTG13197.1"/>
    </source>
</evidence>
<comment type="caution">
    <text evidence="6">The sequence shown here is derived from an EMBL/GenBank/DDBJ whole genome shotgun (WGS) entry which is preliminary data.</text>
</comment>
<protein>
    <recommendedName>
        <fullName evidence="5">FAD-binding domain-containing protein</fullName>
    </recommendedName>
</protein>
<organism evidence="6 7">
    <name type="scientific">Staphylococcus chromogenes</name>
    <name type="common">Staphylococcus hyicus subsp. chromogenes</name>
    <dbReference type="NCBI Taxonomy" id="46126"/>
    <lineage>
        <taxon>Bacteria</taxon>
        <taxon>Bacillati</taxon>
        <taxon>Bacillota</taxon>
        <taxon>Bacilli</taxon>
        <taxon>Bacillales</taxon>
        <taxon>Staphylococcaceae</taxon>
        <taxon>Staphylococcus</taxon>
    </lineage>
</organism>
<evidence type="ECO:0000256" key="1">
    <source>
        <dbReference type="ARBA" id="ARBA00001974"/>
    </source>
</evidence>
<dbReference type="GO" id="GO:0016491">
    <property type="term" value="F:oxidoreductase activity"/>
    <property type="evidence" value="ECO:0007669"/>
    <property type="project" value="UniProtKB-KW"/>
</dbReference>
<dbReference type="InterPro" id="IPR002938">
    <property type="entry name" value="FAD-bd"/>
</dbReference>
<accession>A0AAE5SZN9</accession>
<dbReference type="Gene3D" id="3.50.50.60">
    <property type="entry name" value="FAD/NAD(P)-binding domain"/>
    <property type="match status" value="1"/>
</dbReference>
<keyword evidence="2" id="KW-0285">Flavoprotein</keyword>
<dbReference type="Proteomes" id="UP000242704">
    <property type="component" value="Unassembled WGS sequence"/>
</dbReference>
<dbReference type="SUPFAM" id="SSF51905">
    <property type="entry name" value="FAD/NAD(P)-binding domain"/>
    <property type="match status" value="1"/>
</dbReference>
<keyword evidence="3" id="KW-0274">FAD</keyword>
<evidence type="ECO:0000256" key="2">
    <source>
        <dbReference type="ARBA" id="ARBA00022630"/>
    </source>
</evidence>
<name>A0AAE5SZN9_STACR</name>
<dbReference type="PANTHER" id="PTHR46496:SF1">
    <property type="entry name" value="ZEAXANTHIN EPOXIDASE, CHLOROPLASTIC"/>
    <property type="match status" value="1"/>
</dbReference>
<dbReference type="AlphaFoldDB" id="A0AAE5SZN9"/>
<evidence type="ECO:0000313" key="7">
    <source>
        <dbReference type="Proteomes" id="UP000242704"/>
    </source>
</evidence>
<evidence type="ECO:0000259" key="5">
    <source>
        <dbReference type="Pfam" id="PF01494"/>
    </source>
</evidence>
<gene>
    <name evidence="6" type="ORF">BU653_07925</name>
</gene>
<dbReference type="RefSeq" id="WP_107360711.1">
    <property type="nucleotide sequence ID" value="NZ_JAHSUP010000003.1"/>
</dbReference>
<sequence length="374" mass="41712">MKIGIVGAGIGGLTVAALLQEQGHEIQVFEKKARIEDIGAGIGIGDNVIKKLGDHDLAKGLKNAGHILESMQISDDQGRLLTEVPFAKETTNLTMLRQSLTELIATYVKTENIRFNEEVIGIHVAETGVALDFVSGATSHFDLVIGADGLHSNIRQAIFPDSKVNYQGYTCFRGVVEDMTHLGQVATEYWGRKGRFGIVPLLNGQAYWFATMNAKEKDAKYLHYNKPYLQAYFNHFPEDVRSVLDKQPETEVLHHDIYDLKPLKTFTYKNRVLLLGDAAHATTPNMGQGAGQAMEDAILLSGLFEKYDMVEALKKYNQLRVKHTAKVIKRSRKIGKIAQKEGKLSTALRNRFMSVLPNQLIANQTKFLNKSKRL</sequence>
<dbReference type="InterPro" id="IPR036188">
    <property type="entry name" value="FAD/NAD-bd_sf"/>
</dbReference>
<dbReference type="EMBL" id="PZBZ01000039">
    <property type="protein sequence ID" value="PTG13197.1"/>
    <property type="molecule type" value="Genomic_DNA"/>
</dbReference>
<comment type="cofactor">
    <cofactor evidence="1">
        <name>FAD</name>
        <dbReference type="ChEBI" id="CHEBI:57692"/>
    </cofactor>
</comment>
<reference evidence="6 7" key="1">
    <citation type="journal article" date="2016" name="Front. Microbiol.">
        <title>Comprehensive Phylogenetic Analysis of Bovine Non-aureus Staphylococci Species Based on Whole-Genome Sequencing.</title>
        <authorList>
            <person name="Naushad S."/>
            <person name="Barkema H.W."/>
            <person name="Luby C."/>
            <person name="Condas L.A."/>
            <person name="Nobrega D.B."/>
            <person name="Carson D.A."/>
            <person name="De Buck J."/>
        </authorList>
    </citation>
    <scope>NUCLEOTIDE SEQUENCE [LARGE SCALE GENOMIC DNA]</scope>
    <source>
        <strain evidence="6 7">SNUC 505</strain>
    </source>
</reference>
<evidence type="ECO:0000256" key="3">
    <source>
        <dbReference type="ARBA" id="ARBA00022827"/>
    </source>
</evidence>
<keyword evidence="4" id="KW-0560">Oxidoreductase</keyword>
<dbReference type="GO" id="GO:0071949">
    <property type="term" value="F:FAD binding"/>
    <property type="evidence" value="ECO:0007669"/>
    <property type="project" value="InterPro"/>
</dbReference>